<dbReference type="PANTHER" id="PTHR46481:SF10">
    <property type="entry name" value="ZINC FINGER BED DOMAIN-CONTAINING PROTEIN 39"/>
    <property type="match status" value="1"/>
</dbReference>
<evidence type="ECO:0000256" key="6">
    <source>
        <dbReference type="ARBA" id="ARBA00023242"/>
    </source>
</evidence>
<keyword evidence="3" id="KW-0863">Zinc-finger</keyword>
<evidence type="ECO:0000313" key="9">
    <source>
        <dbReference type="EMBL" id="CAD5327254.1"/>
    </source>
</evidence>
<gene>
    <name evidence="9" type="ORF">AT9943_LOCUS14963</name>
</gene>
<protein>
    <submittedName>
        <fullName evidence="9">(thale cress) hypothetical protein</fullName>
    </submittedName>
</protein>
<evidence type="ECO:0000256" key="4">
    <source>
        <dbReference type="ARBA" id="ARBA00022833"/>
    </source>
</evidence>
<keyword evidence="2" id="KW-0479">Metal-binding</keyword>
<dbReference type="GO" id="GO:0005634">
    <property type="term" value="C:nucleus"/>
    <property type="evidence" value="ECO:0007669"/>
    <property type="project" value="UniProtKB-SubCell"/>
</dbReference>
<sequence>MCKHCKSDFAYNAHKNGTNTYRHHLQICKLVPRNGDISQMMVNAVAKFQARKIDQSVFRELVAKTIIQHDLPFSYVEYERVRETWKYLNADVKFFSRNTAAADIYKFYEIETDKLKRELAQLPGRISLITDLWSALTHEGMNLAMKILGKLKDWGIEKKVFSITVDNAGNNDTMQEIVKSQLVLRDDLLCKGEFFHVRCATHILNIIVQIGLKGIGDTLEKIRESIKYVKGSEHREILFAKCMENVGINLKAGLLLDVANRWNSTFKMLDRALKYRAAFGNLKVIDAKNYKFHPTDAEWHRLQQMSDFLESFDQITNLISVNESSQDEVIRNMIVLMKERFDKYWAEVSNIFAIATVFDPRLKLTLVDYCFAKLDISTREKGMKHLRAQLRKLFEVYENKSNADFFAFRKANVVANGKSTLDMYLDEPAMNVKGFEIASESSFSIGTRVLSKYRNRLLPRNVQALICSRNWLKGFESYENEEYEKFDAEDETLPSFQSLVDDADGC</sequence>
<dbReference type="PANTHER" id="PTHR46481">
    <property type="entry name" value="ZINC FINGER BED DOMAIN-CONTAINING PROTEIN 4"/>
    <property type="match status" value="1"/>
</dbReference>
<dbReference type="Proteomes" id="UP000516314">
    <property type="component" value="Chromosome 4"/>
</dbReference>
<evidence type="ECO:0000256" key="2">
    <source>
        <dbReference type="ARBA" id="ARBA00022723"/>
    </source>
</evidence>
<dbReference type="EMBL" id="LR881469">
    <property type="protein sequence ID" value="CAD5327254.1"/>
    <property type="molecule type" value="Genomic_DNA"/>
</dbReference>
<keyword evidence="4" id="KW-0862">Zinc</keyword>
<feature type="domain" description="hAT-like transposase RNase-H fold" evidence="8">
    <location>
        <begin position="306"/>
        <end position="397"/>
    </location>
</feature>
<dbReference type="SUPFAM" id="SSF53098">
    <property type="entry name" value="Ribonuclease H-like"/>
    <property type="match status" value="1"/>
</dbReference>
<dbReference type="GO" id="GO:0046983">
    <property type="term" value="F:protein dimerization activity"/>
    <property type="evidence" value="ECO:0007669"/>
    <property type="project" value="InterPro"/>
</dbReference>
<dbReference type="InterPro" id="IPR052035">
    <property type="entry name" value="ZnF_BED_domain_contain"/>
</dbReference>
<dbReference type="Pfam" id="PF05699">
    <property type="entry name" value="Dimer_Tnp_hAT"/>
    <property type="match status" value="1"/>
</dbReference>
<evidence type="ECO:0000256" key="5">
    <source>
        <dbReference type="ARBA" id="ARBA00023125"/>
    </source>
</evidence>
<dbReference type="InterPro" id="IPR008906">
    <property type="entry name" value="HATC_C_dom"/>
</dbReference>
<evidence type="ECO:0000259" key="8">
    <source>
        <dbReference type="Pfam" id="PF14372"/>
    </source>
</evidence>
<evidence type="ECO:0000256" key="3">
    <source>
        <dbReference type="ARBA" id="ARBA00022771"/>
    </source>
</evidence>
<organism evidence="9 10">
    <name type="scientific">Arabidopsis thaliana</name>
    <name type="common">Mouse-ear cress</name>
    <dbReference type="NCBI Taxonomy" id="3702"/>
    <lineage>
        <taxon>Eukaryota</taxon>
        <taxon>Viridiplantae</taxon>
        <taxon>Streptophyta</taxon>
        <taxon>Embryophyta</taxon>
        <taxon>Tracheophyta</taxon>
        <taxon>Spermatophyta</taxon>
        <taxon>Magnoliopsida</taxon>
        <taxon>eudicotyledons</taxon>
        <taxon>Gunneridae</taxon>
        <taxon>Pentapetalae</taxon>
        <taxon>rosids</taxon>
        <taxon>malvids</taxon>
        <taxon>Brassicales</taxon>
        <taxon>Brassicaceae</taxon>
        <taxon>Camelineae</taxon>
        <taxon>Arabidopsis</taxon>
    </lineage>
</organism>
<dbReference type="InterPro" id="IPR012337">
    <property type="entry name" value="RNaseH-like_sf"/>
</dbReference>
<dbReference type="Pfam" id="PF14372">
    <property type="entry name" value="hAT-like_RNase-H"/>
    <property type="match status" value="1"/>
</dbReference>
<reference evidence="9 10" key="1">
    <citation type="submission" date="2020-09" db="EMBL/GenBank/DDBJ databases">
        <authorList>
            <person name="Ashkenazy H."/>
        </authorList>
    </citation>
    <scope>NUCLEOTIDE SEQUENCE [LARGE SCALE GENOMIC DNA]</scope>
    <source>
        <strain evidence="10">cv. Cdm-0</strain>
    </source>
</reference>
<feature type="domain" description="HAT C-terminal dimerisation" evidence="7">
    <location>
        <begin position="437"/>
        <end position="472"/>
    </location>
</feature>
<dbReference type="GO" id="GO:0008270">
    <property type="term" value="F:zinc ion binding"/>
    <property type="evidence" value="ECO:0007669"/>
    <property type="project" value="UniProtKB-KW"/>
</dbReference>
<name>A0A7G2F158_ARATH</name>
<dbReference type="AlphaFoldDB" id="A0A7G2F158"/>
<keyword evidence="5" id="KW-0238">DNA-binding</keyword>
<dbReference type="GO" id="GO:0003677">
    <property type="term" value="F:DNA binding"/>
    <property type="evidence" value="ECO:0007669"/>
    <property type="project" value="UniProtKB-KW"/>
</dbReference>
<accession>A0A7G2F158</accession>
<proteinExistence type="predicted"/>
<evidence type="ECO:0000259" key="7">
    <source>
        <dbReference type="Pfam" id="PF05699"/>
    </source>
</evidence>
<dbReference type="InterPro" id="IPR025525">
    <property type="entry name" value="hAT-like_transposase_RNase-H"/>
</dbReference>
<keyword evidence="6" id="KW-0539">Nucleus</keyword>
<comment type="subcellular location">
    <subcellularLocation>
        <location evidence="1">Nucleus</location>
    </subcellularLocation>
</comment>
<evidence type="ECO:0000313" key="10">
    <source>
        <dbReference type="Proteomes" id="UP000516314"/>
    </source>
</evidence>
<evidence type="ECO:0000256" key="1">
    <source>
        <dbReference type="ARBA" id="ARBA00004123"/>
    </source>
</evidence>